<gene>
    <name evidence="1" type="ORF">LPJ66_012269</name>
</gene>
<proteinExistence type="predicted"/>
<comment type="caution">
    <text evidence="1">The sequence shown here is derived from an EMBL/GenBank/DDBJ whole genome shotgun (WGS) entry which is preliminary data.</text>
</comment>
<dbReference type="Proteomes" id="UP001150581">
    <property type="component" value="Unassembled WGS sequence"/>
</dbReference>
<evidence type="ECO:0000313" key="1">
    <source>
        <dbReference type="EMBL" id="KAJ1876659.1"/>
    </source>
</evidence>
<evidence type="ECO:0000313" key="2">
    <source>
        <dbReference type="Proteomes" id="UP001150581"/>
    </source>
</evidence>
<dbReference type="EMBL" id="JANBPG010004373">
    <property type="protein sequence ID" value="KAJ1876659.1"/>
    <property type="molecule type" value="Genomic_DNA"/>
</dbReference>
<feature type="non-terminal residue" evidence="1">
    <location>
        <position position="1"/>
    </location>
</feature>
<organism evidence="1 2">
    <name type="scientific">Kickxella alabastrina</name>
    <dbReference type="NCBI Taxonomy" id="61397"/>
    <lineage>
        <taxon>Eukaryota</taxon>
        <taxon>Fungi</taxon>
        <taxon>Fungi incertae sedis</taxon>
        <taxon>Zoopagomycota</taxon>
        <taxon>Kickxellomycotina</taxon>
        <taxon>Kickxellomycetes</taxon>
        <taxon>Kickxellales</taxon>
        <taxon>Kickxellaceae</taxon>
        <taxon>Kickxella</taxon>
    </lineage>
</organism>
<accession>A0ACC1I193</accession>
<reference evidence="1" key="1">
    <citation type="submission" date="2022-07" db="EMBL/GenBank/DDBJ databases">
        <title>Phylogenomic reconstructions and comparative analyses of Kickxellomycotina fungi.</title>
        <authorList>
            <person name="Reynolds N.K."/>
            <person name="Stajich J.E."/>
            <person name="Barry K."/>
            <person name="Grigoriev I.V."/>
            <person name="Crous P."/>
            <person name="Smith M.E."/>
        </authorList>
    </citation>
    <scope>NUCLEOTIDE SEQUENCE</scope>
    <source>
        <strain evidence="1">Benny 63K</strain>
    </source>
</reference>
<sequence length="68" mass="6801">APNNMSGALAANADAQQLAKGNGLAHHSADAANVHSQANLNGGNHAHEKQGLMFKIKSAFGCCSSSSA</sequence>
<name>A0ACC1I193_9FUNG</name>
<keyword evidence="2" id="KW-1185">Reference proteome</keyword>
<protein>
    <submittedName>
        <fullName evidence="1">Uncharacterized protein</fullName>
    </submittedName>
</protein>